<name>A0A1Q6A0C0_9SPHI</name>
<comment type="caution">
    <text evidence="3">The sequence shown here is derived from an EMBL/GenBank/DDBJ whole genome shotgun (WGS) entry which is preliminary data.</text>
</comment>
<evidence type="ECO:0000313" key="4">
    <source>
        <dbReference type="Proteomes" id="UP000186720"/>
    </source>
</evidence>
<dbReference type="Pfam" id="PF04738">
    <property type="entry name" value="Lant_dehydr_N"/>
    <property type="match status" value="1"/>
</dbReference>
<dbReference type="EMBL" id="MPPL01000001">
    <property type="protein sequence ID" value="OKS87422.1"/>
    <property type="molecule type" value="Genomic_DNA"/>
</dbReference>
<dbReference type="Pfam" id="PF14028">
    <property type="entry name" value="Lant_dehydr_C"/>
    <property type="match status" value="1"/>
</dbReference>
<evidence type="ECO:0000259" key="2">
    <source>
        <dbReference type="Pfam" id="PF14028"/>
    </source>
</evidence>
<sequence length="1045" mass="119027">MKNISPFDFFIMRKPLLPYQTISRINDILKTSEAGFTIALKQFYTDPLIQDAIYISSPELFEQMIHWINADDQDSKNSKKIVKTLYQYLLRMSGRCTPFGLFAGCSMGGVAGKGYEVNFDQQNPLYKSSRLDMWHVAELASFLTNHPLIKTQLNYAVNNTLYNQGTEYYRYTEYKFAKGKRQYFSSEIKRSVYLDDALSAARQPVSFNQLVACITALNIPVEQAQEFIHSLIDNQIILSDLEPSVSGDDAFETLINRLQGLQQIVHLIDPLKQIKDILSTNESEKLKFEQISTLLTEHFFAPGTKDLIQTDLYFNTSKNTLGYDVIEPLTIDLQQVSRLLKVRKSKNLDDFKSRFIARYEDQEVALLKAIDAESGIGYGLAKGDRSTFTPLIDGLIFSGYVAAEKSFSMDKLNRWLKANFNPNTPVMQLSNADIDQLAEPEQKQDLSHTAYILGSLFKAEDSCLFNLKSFGGNSGADLLSRFGSSCTGLKENLLNCTEFEQQNNDKLLAEIIHLPEARVGNVVMRPNMRALEIPVLSPSLLPPEQQIPLRDLMVSVKNNRIILRSQRLDREIIPKLTNAHNYALGLNSYKFLCDLQGQGCLAGFTWSWGYMSDEAYLPRVQYNSIILSRAQWKLAAIKKNEEANITYDNLKSTYNLPEQVTLVEGDNELPLDLTLGISLQILTDKLTKGGVTIKENLDAQYGHIINEPGKGSYCSELIIPVKTIDAEKPIALAKKSPTTSTFKPAVTHAFAPGSQWFYIKIYTGHKTADKILKKTLLPLINTFLAEQKIEKWFFIRYADPDAHLRIRFYHSSRPDFWKDVMDALYTHLTDYLTDGTIAQIQIDTYKRELNRYSAACIEQAEAIFYNDSEAVAEFLTYLNGDAGERYRWLFALKGVDKLMDDFDFSLTEKMETITRYKDAYFKEFKVDKAFEVQLNDRYRNVSGLIYKFLSGTYFGEDVKIMNNILTLRSQNNIAPVQGINQLTADGIITAGFSKEVISSYIHMFLNRVFLANQRKHELIVAHYLHKYYKSVLARNPSPALVNIYG</sequence>
<keyword evidence="4" id="KW-1185">Reference proteome</keyword>
<dbReference type="STRING" id="1302689.RG47T_2883"/>
<dbReference type="NCBIfam" id="TIGR03891">
    <property type="entry name" value="thiopep_ocin"/>
    <property type="match status" value="1"/>
</dbReference>
<dbReference type="OrthoDB" id="1273722at2"/>
<organism evidence="3 4">
    <name type="scientific">Mucilaginibacter polytrichastri</name>
    <dbReference type="NCBI Taxonomy" id="1302689"/>
    <lineage>
        <taxon>Bacteria</taxon>
        <taxon>Pseudomonadati</taxon>
        <taxon>Bacteroidota</taxon>
        <taxon>Sphingobacteriia</taxon>
        <taxon>Sphingobacteriales</taxon>
        <taxon>Sphingobacteriaceae</taxon>
        <taxon>Mucilaginibacter</taxon>
    </lineage>
</organism>
<reference evidence="3 4" key="1">
    <citation type="submission" date="2016-11" db="EMBL/GenBank/DDBJ databases">
        <title>Whole Genome Sequencing of Mucilaginibacter polytrichastri RG4-7(T) isolated from the moss sample.</title>
        <authorList>
            <person name="Li Y."/>
        </authorList>
    </citation>
    <scope>NUCLEOTIDE SEQUENCE [LARGE SCALE GENOMIC DNA]</scope>
    <source>
        <strain evidence="3 4">RG4-7</strain>
    </source>
</reference>
<proteinExistence type="predicted"/>
<dbReference type="AlphaFoldDB" id="A0A1Q6A0C0"/>
<dbReference type="InterPro" id="IPR006827">
    <property type="entry name" value="Lant_deHydtase_N"/>
</dbReference>
<feature type="domain" description="Lantibiotic dehydratase N-terminal" evidence="1">
    <location>
        <begin position="46"/>
        <end position="682"/>
    </location>
</feature>
<evidence type="ECO:0000313" key="3">
    <source>
        <dbReference type="EMBL" id="OKS87422.1"/>
    </source>
</evidence>
<dbReference type="InterPro" id="IPR023809">
    <property type="entry name" value="Thiopep_bacteriocin_synth_dom"/>
</dbReference>
<dbReference type="Proteomes" id="UP000186720">
    <property type="component" value="Unassembled WGS sequence"/>
</dbReference>
<gene>
    <name evidence="3" type="ORF">RG47T_2883</name>
</gene>
<dbReference type="RefSeq" id="WP_074490038.1">
    <property type="nucleotide sequence ID" value="NZ_FPAM01000006.1"/>
</dbReference>
<protein>
    <recommendedName>
        <fullName evidence="5">Lantibiotic dehydratase N-terminal domain-containing protein</fullName>
    </recommendedName>
</protein>
<evidence type="ECO:0008006" key="5">
    <source>
        <dbReference type="Google" id="ProtNLM"/>
    </source>
</evidence>
<feature type="domain" description="Thiopeptide-type bacteriocin biosynthesis" evidence="2">
    <location>
        <begin position="756"/>
        <end position="1028"/>
    </location>
</feature>
<accession>A0A1Q6A0C0</accession>
<evidence type="ECO:0000259" key="1">
    <source>
        <dbReference type="Pfam" id="PF04738"/>
    </source>
</evidence>